<dbReference type="EMBL" id="JAFEMC010000004">
    <property type="protein sequence ID" value="MBM6577705.1"/>
    <property type="molecule type" value="Genomic_DNA"/>
</dbReference>
<feature type="domain" description="DUF6894" evidence="1">
    <location>
        <begin position="3"/>
        <end position="57"/>
    </location>
</feature>
<dbReference type="RefSeq" id="WP_204199801.1">
    <property type="nucleotide sequence ID" value="NZ_JAFEMC010000004.1"/>
</dbReference>
<gene>
    <name evidence="2" type="ORF">ILT43_15090</name>
</gene>
<evidence type="ECO:0000313" key="3">
    <source>
        <dbReference type="Proteomes" id="UP000763641"/>
    </source>
</evidence>
<protein>
    <recommendedName>
        <fullName evidence="1">DUF6894 domain-containing protein</fullName>
    </recommendedName>
</protein>
<accession>A0ABS2D9V2</accession>
<comment type="caution">
    <text evidence="2">The sequence shown here is derived from an EMBL/GenBank/DDBJ whole genome shotgun (WGS) entry which is preliminary data.</text>
</comment>
<dbReference type="Pfam" id="PF21834">
    <property type="entry name" value="DUF6894"/>
    <property type="match status" value="1"/>
</dbReference>
<keyword evidence="3" id="KW-1185">Reference proteome</keyword>
<sequence length="150" mass="16073">MKYLMHLANRDGLSEDAEGVERADMADAVSYAIQPAQCIICDDLLGGAIDLDQAIIIVPPGGKSYVLHFTSVVSRISASGYDRPPFGALDQHIHRSSAWHVRQPVTGAVSPPEEDYIERLARFRAIAEGSNNPAAANACIDLAHSSAFGI</sequence>
<proteinExistence type="predicted"/>
<evidence type="ECO:0000259" key="1">
    <source>
        <dbReference type="Pfam" id="PF21834"/>
    </source>
</evidence>
<organism evidence="2 3">
    <name type="scientific">Sphingomonas longa</name>
    <dbReference type="NCBI Taxonomy" id="2778730"/>
    <lineage>
        <taxon>Bacteria</taxon>
        <taxon>Pseudomonadati</taxon>
        <taxon>Pseudomonadota</taxon>
        <taxon>Alphaproteobacteria</taxon>
        <taxon>Sphingomonadales</taxon>
        <taxon>Sphingomonadaceae</taxon>
        <taxon>Sphingomonas</taxon>
    </lineage>
</organism>
<dbReference type="InterPro" id="IPR054189">
    <property type="entry name" value="DUF6894"/>
</dbReference>
<dbReference type="Proteomes" id="UP000763641">
    <property type="component" value="Unassembled WGS sequence"/>
</dbReference>
<name>A0ABS2D9V2_9SPHN</name>
<evidence type="ECO:0000313" key="2">
    <source>
        <dbReference type="EMBL" id="MBM6577705.1"/>
    </source>
</evidence>
<reference evidence="2 3" key="1">
    <citation type="submission" date="2020-12" db="EMBL/GenBank/DDBJ databases">
        <title>Sphingomonas sp.</title>
        <authorList>
            <person name="Kim M.K."/>
        </authorList>
    </citation>
    <scope>NUCLEOTIDE SEQUENCE [LARGE SCALE GENOMIC DNA]</scope>
    <source>
        <strain evidence="2 3">BT552</strain>
    </source>
</reference>